<reference evidence="7" key="1">
    <citation type="submission" date="2018-06" db="EMBL/GenBank/DDBJ databases">
        <authorList>
            <person name="Zhirakovskaya E."/>
        </authorList>
    </citation>
    <scope>NUCLEOTIDE SEQUENCE</scope>
</reference>
<dbReference type="InterPro" id="IPR005119">
    <property type="entry name" value="LysR_subst-bd"/>
</dbReference>
<organism evidence="7">
    <name type="scientific">hydrothermal vent metagenome</name>
    <dbReference type="NCBI Taxonomy" id="652676"/>
    <lineage>
        <taxon>unclassified sequences</taxon>
        <taxon>metagenomes</taxon>
        <taxon>ecological metagenomes</taxon>
    </lineage>
</organism>
<dbReference type="GO" id="GO:0003700">
    <property type="term" value="F:DNA-binding transcription factor activity"/>
    <property type="evidence" value="ECO:0007669"/>
    <property type="project" value="InterPro"/>
</dbReference>
<dbReference type="SUPFAM" id="SSF46785">
    <property type="entry name" value="Winged helix' DNA-binding domain"/>
    <property type="match status" value="1"/>
</dbReference>
<keyword evidence="3" id="KW-0238">DNA-binding</keyword>
<keyword evidence="4" id="KW-0010">Activator</keyword>
<dbReference type="Pfam" id="PF00126">
    <property type="entry name" value="HTH_1"/>
    <property type="match status" value="1"/>
</dbReference>
<dbReference type="PANTHER" id="PTHR30293:SF2">
    <property type="entry name" value="TRANSCRIPTIONAL ACTIVATOR PROTEIN NHAR"/>
    <property type="match status" value="1"/>
</dbReference>
<keyword evidence="2" id="KW-0805">Transcription regulation</keyword>
<dbReference type="Gene3D" id="3.40.190.290">
    <property type="match status" value="1"/>
</dbReference>
<dbReference type="InterPro" id="IPR000847">
    <property type="entry name" value="LysR_HTH_N"/>
</dbReference>
<evidence type="ECO:0000256" key="3">
    <source>
        <dbReference type="ARBA" id="ARBA00023125"/>
    </source>
</evidence>
<evidence type="ECO:0000256" key="4">
    <source>
        <dbReference type="ARBA" id="ARBA00023159"/>
    </source>
</evidence>
<gene>
    <name evidence="7" type="ORF">MNBD_ALPHA02-58</name>
</gene>
<proteinExistence type="inferred from homology"/>
<dbReference type="InterPro" id="IPR036388">
    <property type="entry name" value="WH-like_DNA-bd_sf"/>
</dbReference>
<keyword evidence="5" id="KW-0804">Transcription</keyword>
<dbReference type="PROSITE" id="PS50931">
    <property type="entry name" value="HTH_LYSR"/>
    <property type="match status" value="1"/>
</dbReference>
<dbReference type="NCBIfam" id="NF008284">
    <property type="entry name" value="PRK11062.1"/>
    <property type="match status" value="1"/>
</dbReference>
<evidence type="ECO:0000313" key="7">
    <source>
        <dbReference type="EMBL" id="VAV88371.1"/>
    </source>
</evidence>
<protein>
    <submittedName>
        <fullName evidence="7">Transcriptional regulator, LysR family</fullName>
    </submittedName>
</protein>
<dbReference type="AlphaFoldDB" id="A0A3B0R8E0"/>
<evidence type="ECO:0000256" key="5">
    <source>
        <dbReference type="ARBA" id="ARBA00023163"/>
    </source>
</evidence>
<comment type="similarity">
    <text evidence="1">Belongs to the LysR transcriptional regulatory family.</text>
</comment>
<dbReference type="Pfam" id="PF03466">
    <property type="entry name" value="LysR_substrate"/>
    <property type="match status" value="1"/>
</dbReference>
<name>A0A3B0R8E0_9ZZZZ</name>
<dbReference type="InterPro" id="IPR036390">
    <property type="entry name" value="WH_DNA-bd_sf"/>
</dbReference>
<dbReference type="GO" id="GO:2000142">
    <property type="term" value="P:regulation of DNA-templated transcription initiation"/>
    <property type="evidence" value="ECO:0007669"/>
    <property type="project" value="TreeGrafter"/>
</dbReference>
<feature type="domain" description="HTH lysR-type" evidence="6">
    <location>
        <begin position="4"/>
        <end position="61"/>
    </location>
</feature>
<dbReference type="EMBL" id="UOED01000032">
    <property type="protein sequence ID" value="VAV88371.1"/>
    <property type="molecule type" value="Genomic_DNA"/>
</dbReference>
<dbReference type="Gene3D" id="1.10.10.10">
    <property type="entry name" value="Winged helix-like DNA-binding domain superfamily/Winged helix DNA-binding domain"/>
    <property type="match status" value="1"/>
</dbReference>
<dbReference type="PANTHER" id="PTHR30293">
    <property type="entry name" value="TRANSCRIPTIONAL REGULATORY PROTEIN NAC-RELATED"/>
    <property type="match status" value="1"/>
</dbReference>
<evidence type="ECO:0000256" key="1">
    <source>
        <dbReference type="ARBA" id="ARBA00009437"/>
    </source>
</evidence>
<dbReference type="SUPFAM" id="SSF53850">
    <property type="entry name" value="Periplasmic binding protein-like II"/>
    <property type="match status" value="1"/>
</dbReference>
<evidence type="ECO:0000256" key="2">
    <source>
        <dbReference type="ARBA" id="ARBA00023015"/>
    </source>
</evidence>
<evidence type="ECO:0000259" key="6">
    <source>
        <dbReference type="PROSITE" id="PS50931"/>
    </source>
</evidence>
<sequence length="295" mass="33300">MTPINFNHLYYFYIVATEGSITKAGHRLNLTPQTISGQITYFEAQIGVALFDRKGKKLLLSEMGRLIYSYADDIFQLGDEINNVLKTREPTYWLTFTVGITDVIPKMLAKQLLTPVLNMPESIRLICIEGNQDSLLAELAISKLDLVITDHPLEQGSHVKAYNHYLTESGFTFFATEQLASSYKKGFPQSLTGQNFLIQGKKSAVRQRLSSWLEKYNIVPNIVAEFDDSALMKSFGREGHGVFAAPTLIEEMIENQYNVKIIGRTEEVKEHYYAISAERRIKHPAILEIVNAANG</sequence>
<accession>A0A3B0R8E0</accession>
<dbReference type="GO" id="GO:0003677">
    <property type="term" value="F:DNA binding"/>
    <property type="evidence" value="ECO:0007669"/>
    <property type="project" value="UniProtKB-KW"/>
</dbReference>